<dbReference type="PANTHER" id="PTHR24002">
    <property type="entry name" value="SOLUTE CARRIER FAMILY 22 MEMBER 18"/>
    <property type="match status" value="1"/>
</dbReference>
<feature type="transmembrane region" description="Helical" evidence="1">
    <location>
        <begin position="158"/>
        <end position="175"/>
    </location>
</feature>
<dbReference type="GO" id="GO:0005635">
    <property type="term" value="C:nuclear envelope"/>
    <property type="evidence" value="ECO:0007669"/>
    <property type="project" value="TreeGrafter"/>
</dbReference>
<keyword evidence="3" id="KW-1185">Reference proteome</keyword>
<protein>
    <submittedName>
        <fullName evidence="2">Uncharacterized protein</fullName>
    </submittedName>
</protein>
<keyword evidence="1" id="KW-1133">Transmembrane helix</keyword>
<dbReference type="InterPro" id="IPR011701">
    <property type="entry name" value="MFS"/>
</dbReference>
<name>A0A368FJW7_ANCCA</name>
<dbReference type="Gene3D" id="1.20.1250.20">
    <property type="entry name" value="MFS general substrate transporter like domains"/>
    <property type="match status" value="1"/>
</dbReference>
<dbReference type="AlphaFoldDB" id="A0A368FJW7"/>
<keyword evidence="1" id="KW-0472">Membrane</keyword>
<dbReference type="InterPro" id="IPR036259">
    <property type="entry name" value="MFS_trans_sf"/>
</dbReference>
<feature type="transmembrane region" description="Helical" evidence="1">
    <location>
        <begin position="67"/>
        <end position="89"/>
    </location>
</feature>
<dbReference type="PANTHER" id="PTHR24002:SF3">
    <property type="entry name" value="SOLUTE CARRIER FAMILY 22 MEMBER 18"/>
    <property type="match status" value="1"/>
</dbReference>
<reference evidence="2 3" key="1">
    <citation type="submission" date="2014-10" db="EMBL/GenBank/DDBJ databases">
        <title>Draft genome of the hookworm Ancylostoma caninum.</title>
        <authorList>
            <person name="Mitreva M."/>
        </authorList>
    </citation>
    <scope>NUCLEOTIDE SEQUENCE [LARGE SCALE GENOMIC DNA]</scope>
    <source>
        <strain evidence="2 3">Baltimore</strain>
    </source>
</reference>
<dbReference type="Pfam" id="PF07690">
    <property type="entry name" value="MFS_1"/>
    <property type="match status" value="1"/>
</dbReference>
<comment type="caution">
    <text evidence="2">The sequence shown here is derived from an EMBL/GenBank/DDBJ whole genome shotgun (WGS) entry which is preliminary data.</text>
</comment>
<sequence>MTQRHGIRFSLLITYACTALSGVLLTLSYDFPTVLLSRIPCVFMLGQQGHQALLSALTKAGQQRTNAFGRMGLINGLGLIITPICSIVVSSMFSENAPVMASAVLCVLPYFVLENFLELEACQETQCVPESETSMCLSDAVGVLNRPGVLNVLFKKNAPLIPATFLFSVLQVWFFQPKFRSSSRR</sequence>
<dbReference type="Proteomes" id="UP000252519">
    <property type="component" value="Unassembled WGS sequence"/>
</dbReference>
<gene>
    <name evidence="2" type="ORF">ANCCAN_23764</name>
</gene>
<evidence type="ECO:0000256" key="1">
    <source>
        <dbReference type="SAM" id="Phobius"/>
    </source>
</evidence>
<proteinExistence type="predicted"/>
<dbReference type="SUPFAM" id="SSF103473">
    <property type="entry name" value="MFS general substrate transporter"/>
    <property type="match status" value="1"/>
</dbReference>
<evidence type="ECO:0000313" key="3">
    <source>
        <dbReference type="Proteomes" id="UP000252519"/>
    </source>
</evidence>
<dbReference type="EMBL" id="JOJR01001552">
    <property type="protein sequence ID" value="RCN30457.1"/>
    <property type="molecule type" value="Genomic_DNA"/>
</dbReference>
<feature type="transmembrane region" description="Helical" evidence="1">
    <location>
        <begin position="96"/>
        <end position="113"/>
    </location>
</feature>
<feature type="transmembrane region" description="Helical" evidence="1">
    <location>
        <begin position="12"/>
        <end position="29"/>
    </location>
</feature>
<evidence type="ECO:0000313" key="2">
    <source>
        <dbReference type="EMBL" id="RCN30457.1"/>
    </source>
</evidence>
<dbReference type="OrthoDB" id="440553at2759"/>
<dbReference type="GO" id="GO:0022857">
    <property type="term" value="F:transmembrane transporter activity"/>
    <property type="evidence" value="ECO:0007669"/>
    <property type="project" value="InterPro"/>
</dbReference>
<keyword evidence="1" id="KW-0812">Transmembrane</keyword>
<organism evidence="2 3">
    <name type="scientific">Ancylostoma caninum</name>
    <name type="common">Dog hookworm</name>
    <dbReference type="NCBI Taxonomy" id="29170"/>
    <lineage>
        <taxon>Eukaryota</taxon>
        <taxon>Metazoa</taxon>
        <taxon>Ecdysozoa</taxon>
        <taxon>Nematoda</taxon>
        <taxon>Chromadorea</taxon>
        <taxon>Rhabditida</taxon>
        <taxon>Rhabditina</taxon>
        <taxon>Rhabditomorpha</taxon>
        <taxon>Strongyloidea</taxon>
        <taxon>Ancylostomatidae</taxon>
        <taxon>Ancylostomatinae</taxon>
        <taxon>Ancylostoma</taxon>
    </lineage>
</organism>
<accession>A0A368FJW7</accession>